<dbReference type="InterPro" id="IPR001374">
    <property type="entry name" value="R3H_dom"/>
</dbReference>
<dbReference type="SUPFAM" id="SSF82708">
    <property type="entry name" value="R3H domain"/>
    <property type="match status" value="1"/>
</dbReference>
<dbReference type="PANTHER" id="PTHR35800:SF1">
    <property type="entry name" value="RNA-BINDING PROTEIN KHPB"/>
    <property type="match status" value="1"/>
</dbReference>
<dbReference type="EMBL" id="JAAVUN010000018">
    <property type="protein sequence ID" value="NKE10197.1"/>
    <property type="molecule type" value="Genomic_DNA"/>
</dbReference>
<dbReference type="Pfam" id="PF01424">
    <property type="entry name" value="R3H"/>
    <property type="match status" value="1"/>
</dbReference>
<dbReference type="InterPro" id="IPR036867">
    <property type="entry name" value="R3H_dom_sf"/>
</dbReference>
<dbReference type="Proteomes" id="UP000521379">
    <property type="component" value="Unassembled WGS sequence"/>
</dbReference>
<dbReference type="RefSeq" id="WP_081993598.1">
    <property type="nucleotide sequence ID" value="NZ_JAAVUN010000018.1"/>
</dbReference>
<comment type="caution">
    <text evidence="3">The sequence shown here is derived from an EMBL/GenBank/DDBJ whole genome shotgun (WGS) entry which is preliminary data.</text>
</comment>
<proteinExistence type="predicted"/>
<feature type="region of interest" description="Disordered" evidence="1">
    <location>
        <begin position="1"/>
        <end position="56"/>
    </location>
</feature>
<keyword evidence="4" id="KW-1185">Reference proteome</keyword>
<dbReference type="InterPro" id="IPR034079">
    <property type="entry name" value="R3H_KhpB"/>
</dbReference>
<dbReference type="InterPro" id="IPR015946">
    <property type="entry name" value="KH_dom-like_a/b"/>
</dbReference>
<dbReference type="Gene3D" id="3.30.300.20">
    <property type="match status" value="1"/>
</dbReference>
<reference evidence="3 4" key="1">
    <citation type="submission" date="2020-02" db="EMBL/GenBank/DDBJ databases">
        <authorList>
            <person name="Sun Q."/>
        </authorList>
    </citation>
    <scope>NUCLEOTIDE SEQUENCE [LARGE SCALE GENOMIC DNA]</scope>
    <source>
        <strain evidence="3 4">YIM 13062</strain>
    </source>
</reference>
<dbReference type="PROSITE" id="PS51061">
    <property type="entry name" value="R3H"/>
    <property type="match status" value="1"/>
</dbReference>
<evidence type="ECO:0000313" key="3">
    <source>
        <dbReference type="EMBL" id="NKE10197.1"/>
    </source>
</evidence>
<dbReference type="CDD" id="cd02644">
    <property type="entry name" value="R3H_jag"/>
    <property type="match status" value="1"/>
</dbReference>
<dbReference type="Gene3D" id="3.30.1370.50">
    <property type="entry name" value="R3H-like domain"/>
    <property type="match status" value="1"/>
</dbReference>
<dbReference type="AlphaFoldDB" id="A0A846TYB9"/>
<organism evidence="3 4">
    <name type="scientific">Kocuria subflava</name>
    <dbReference type="NCBI Taxonomy" id="1736139"/>
    <lineage>
        <taxon>Bacteria</taxon>
        <taxon>Bacillati</taxon>
        <taxon>Actinomycetota</taxon>
        <taxon>Actinomycetes</taxon>
        <taxon>Micrococcales</taxon>
        <taxon>Micrococcaceae</taxon>
        <taxon>Kocuria</taxon>
    </lineage>
</organism>
<name>A0A846TYB9_9MICC</name>
<evidence type="ECO:0000313" key="4">
    <source>
        <dbReference type="Proteomes" id="UP000521379"/>
    </source>
</evidence>
<sequence length="214" mass="22872">MSENASEVAAETTDVSDVQPGQHVDAAAVAADVEVPAESSAQDQSVPAATDATDDDALDPLVEEGEVAADYLEELLDLADLDGDIDIEVRNGRTYLSVLTEDESSEDLNILVGSNGEVLDSLQELVRLAVLATTEHRSRLVLDIAGHRAQRAEKLRDMAMKAVEEARSTGEGIHLDPLSPYERKIVHDVVAEAGLHSESEGEGANRHIVVTVQN</sequence>
<dbReference type="GO" id="GO:0003723">
    <property type="term" value="F:RNA binding"/>
    <property type="evidence" value="ECO:0007669"/>
    <property type="project" value="InterPro"/>
</dbReference>
<accession>A0A846TYB9</accession>
<gene>
    <name evidence="3" type="ORF">GTW58_09685</name>
</gene>
<protein>
    <submittedName>
        <fullName evidence="3">RNA-binding protein</fullName>
    </submittedName>
</protein>
<evidence type="ECO:0000256" key="1">
    <source>
        <dbReference type="SAM" id="MobiDB-lite"/>
    </source>
</evidence>
<dbReference type="SMART" id="SM00393">
    <property type="entry name" value="R3H"/>
    <property type="match status" value="1"/>
</dbReference>
<evidence type="ECO:0000259" key="2">
    <source>
        <dbReference type="PROSITE" id="PS51061"/>
    </source>
</evidence>
<feature type="compositionally biased region" description="Low complexity" evidence="1">
    <location>
        <begin position="24"/>
        <end position="51"/>
    </location>
</feature>
<dbReference type="PANTHER" id="PTHR35800">
    <property type="entry name" value="PROTEIN JAG"/>
    <property type="match status" value="1"/>
</dbReference>
<dbReference type="InterPro" id="IPR039247">
    <property type="entry name" value="KhpB"/>
</dbReference>
<feature type="domain" description="R3H" evidence="2">
    <location>
        <begin position="149"/>
        <end position="214"/>
    </location>
</feature>